<name>E1QW20_OLSUV</name>
<comment type="pathway">
    <text evidence="5">Cell wall biogenesis; lipoteichoic acid biosynthesis.</text>
</comment>
<dbReference type="STRING" id="633147.Olsu_1217"/>
<keyword evidence="3 5" id="KW-0597">Phosphoprotein</keyword>
<evidence type="ECO:0000256" key="3">
    <source>
        <dbReference type="ARBA" id="ARBA00022553"/>
    </source>
</evidence>
<dbReference type="GO" id="GO:0036370">
    <property type="term" value="F:D-alanyl carrier activity"/>
    <property type="evidence" value="ECO:0007669"/>
    <property type="project" value="UniProtKB-UniRule"/>
</dbReference>
<keyword evidence="4 5" id="KW-0961">Cell wall biogenesis/degradation</keyword>
<accession>E1QW20</accession>
<comment type="function">
    <text evidence="5">Carrier protein involved in the D-alanylation of lipoteichoic acid (LTA). The loading of thioester-linked D-alanine onto DltC is catalyzed by D-alanine--D-alanyl carrier protein ligase DltA. The DltC-carried D-alanyl group is further transferred to cell membrane phosphatidylglycerol (PG) by forming an ester bond, probably catalyzed by DltD. D-alanylation of LTA plays an important role in modulating the properties of the cell wall in Gram-positive bacteria, influencing the net charge of the cell wall.</text>
</comment>
<evidence type="ECO:0000313" key="8">
    <source>
        <dbReference type="Proteomes" id="UP000000333"/>
    </source>
</evidence>
<gene>
    <name evidence="5" type="primary">dltC</name>
    <name evidence="7" type="ordered locus">Olsu_1217</name>
</gene>
<evidence type="ECO:0000256" key="1">
    <source>
        <dbReference type="ARBA" id="ARBA00022450"/>
    </source>
</evidence>
<dbReference type="KEGG" id="ols:Olsu_1217"/>
<dbReference type="SUPFAM" id="SSF47336">
    <property type="entry name" value="ACP-like"/>
    <property type="match status" value="1"/>
</dbReference>
<dbReference type="Gene3D" id="1.10.1200.10">
    <property type="entry name" value="ACP-like"/>
    <property type="match status" value="1"/>
</dbReference>
<dbReference type="InterPro" id="IPR009081">
    <property type="entry name" value="PP-bd_ACP"/>
</dbReference>
<evidence type="ECO:0000259" key="6">
    <source>
        <dbReference type="PROSITE" id="PS50075"/>
    </source>
</evidence>
<dbReference type="eggNOG" id="COG0236">
    <property type="taxonomic scope" value="Bacteria"/>
</dbReference>
<comment type="subcellular location">
    <subcellularLocation>
        <location evidence="5">Cytoplasm</location>
    </subcellularLocation>
</comment>
<dbReference type="HOGENOM" id="CLU_108696_19_0_11"/>
<evidence type="ECO:0000313" key="7">
    <source>
        <dbReference type="EMBL" id="ADK68323.1"/>
    </source>
</evidence>
<dbReference type="HAMAP" id="MF_00565">
    <property type="entry name" value="DltC"/>
    <property type="match status" value="1"/>
</dbReference>
<protein>
    <recommendedName>
        <fullName evidence="5">D-alanyl carrier protein</fullName>
        <shortName evidence="5">DCP</shortName>
    </recommendedName>
    <alternativeName>
        <fullName evidence="5">D-alanine--poly(phosphoribitol) ligase subunit 2</fullName>
    </alternativeName>
</protein>
<feature type="domain" description="Carrier" evidence="6">
    <location>
        <begin position="9"/>
        <end position="86"/>
    </location>
</feature>
<dbReference type="PATRIC" id="fig|633147.7.peg.321"/>
<dbReference type="InterPro" id="IPR003230">
    <property type="entry name" value="DltC"/>
</dbReference>
<evidence type="ECO:0000256" key="4">
    <source>
        <dbReference type="ARBA" id="ARBA00023316"/>
    </source>
</evidence>
<keyword evidence="1 5" id="KW-0596">Phosphopantetheine</keyword>
<keyword evidence="2 5" id="KW-0963">Cytoplasm</keyword>
<dbReference type="Pfam" id="PF00550">
    <property type="entry name" value="PP-binding"/>
    <property type="match status" value="1"/>
</dbReference>
<dbReference type="EMBL" id="CP002106">
    <property type="protein sequence ID" value="ADK68323.1"/>
    <property type="molecule type" value="Genomic_DNA"/>
</dbReference>
<feature type="modified residue" description="O-(pantetheine 4'-phosphoryl)serine" evidence="5">
    <location>
        <position position="44"/>
    </location>
</feature>
<comment type="PTM">
    <text evidence="5">4'-phosphopantetheine is transferred from CoA to a specific serine of apo-DCP.</text>
</comment>
<dbReference type="GeneID" id="78512631"/>
<keyword evidence="8" id="KW-1185">Reference proteome</keyword>
<dbReference type="GO" id="GO:0071555">
    <property type="term" value="P:cell wall organization"/>
    <property type="evidence" value="ECO:0007669"/>
    <property type="project" value="UniProtKB-KW"/>
</dbReference>
<dbReference type="Proteomes" id="UP000000333">
    <property type="component" value="Chromosome"/>
</dbReference>
<reference evidence="7 8" key="1">
    <citation type="journal article" date="2010" name="Stand. Genomic Sci.">
        <title>Complete genome sequence of Olsenella uli type strain (VPI D76D-27C).</title>
        <authorList>
            <person name="Goker M."/>
            <person name="Held B."/>
            <person name="Lucas S."/>
            <person name="Nolan M."/>
            <person name="Yasawong M."/>
            <person name="Glavina Del Rio T."/>
            <person name="Tice H."/>
            <person name="Cheng J.F."/>
            <person name="Bruce D."/>
            <person name="Detter J.C."/>
            <person name="Tapia R."/>
            <person name="Han C."/>
            <person name="Goodwin L."/>
            <person name="Pitluck S."/>
            <person name="Liolios K."/>
            <person name="Ivanova N."/>
            <person name="Mavromatis K."/>
            <person name="Mikhailova N."/>
            <person name="Pati A."/>
            <person name="Chen A."/>
            <person name="Palaniappan K."/>
            <person name="Land M."/>
            <person name="Hauser L."/>
            <person name="Chang Y.J."/>
            <person name="Jeffries C.D."/>
            <person name="Rohde M."/>
            <person name="Sikorski J."/>
            <person name="Pukall R."/>
            <person name="Woyke T."/>
            <person name="Bristow J."/>
            <person name="Eisen J.A."/>
            <person name="Markowitz V."/>
            <person name="Hugenholtz P."/>
            <person name="Kyrpides N.C."/>
            <person name="Klenk H.P."/>
            <person name="Lapidus A."/>
        </authorList>
    </citation>
    <scope>NUCLEOTIDE SEQUENCE [LARGE SCALE GENOMIC DNA]</scope>
    <source>
        <strain evidence="8">ATCC 49627 / DSM 7084 / CIP 109912 / JCM 12494 / NCIMB 702895 / VPI D76D-27C</strain>
    </source>
</reference>
<dbReference type="GO" id="GO:0070395">
    <property type="term" value="P:lipoteichoic acid biosynthetic process"/>
    <property type="evidence" value="ECO:0007669"/>
    <property type="project" value="UniProtKB-UniRule"/>
</dbReference>
<sequence>MSTPTLSHEELTDRILDMLVEIADDDEVREHLDDDLFEYGYLDSMGAVELLLAIEDELGVTIAPTEVPREEMNTANLIVSQVEKRLA</sequence>
<evidence type="ECO:0000256" key="2">
    <source>
        <dbReference type="ARBA" id="ARBA00022490"/>
    </source>
</evidence>
<dbReference type="UniPathway" id="UPA00556"/>
<dbReference type="RefSeq" id="WP_013252075.1">
    <property type="nucleotide sequence ID" value="NC_014363.1"/>
</dbReference>
<dbReference type="NCBIfam" id="TIGR01688">
    <property type="entry name" value="dltC"/>
    <property type="match status" value="1"/>
</dbReference>
<dbReference type="OrthoDB" id="6462171at2"/>
<dbReference type="InterPro" id="IPR036736">
    <property type="entry name" value="ACP-like_sf"/>
</dbReference>
<dbReference type="PROSITE" id="PS50075">
    <property type="entry name" value="CARRIER"/>
    <property type="match status" value="1"/>
</dbReference>
<comment type="similarity">
    <text evidence="5">Belongs to the DltC family.</text>
</comment>
<proteinExistence type="inferred from homology"/>
<evidence type="ECO:0000256" key="5">
    <source>
        <dbReference type="HAMAP-Rule" id="MF_00565"/>
    </source>
</evidence>
<dbReference type="NCBIfam" id="NF003464">
    <property type="entry name" value="PRK05087.1"/>
    <property type="match status" value="1"/>
</dbReference>
<organism evidence="7 8">
    <name type="scientific">Olsenella uli (strain ATCC 49627 / DSM 7084 / CCUG 31166 / CIP 109912 / JCM 12494 / LMG 11480 / NCIMB 702895 / VPI D76D-27C)</name>
    <name type="common">Lactobacillus uli</name>
    <dbReference type="NCBI Taxonomy" id="633147"/>
    <lineage>
        <taxon>Bacteria</taxon>
        <taxon>Bacillati</taxon>
        <taxon>Actinomycetota</taxon>
        <taxon>Coriobacteriia</taxon>
        <taxon>Coriobacteriales</taxon>
        <taxon>Atopobiaceae</taxon>
        <taxon>Olsenella</taxon>
    </lineage>
</organism>
<dbReference type="GO" id="GO:0005737">
    <property type="term" value="C:cytoplasm"/>
    <property type="evidence" value="ECO:0007669"/>
    <property type="project" value="UniProtKB-SubCell"/>
</dbReference>
<dbReference type="AlphaFoldDB" id="E1QW20"/>